<evidence type="ECO:0000313" key="1">
    <source>
        <dbReference type="EMBL" id="KRM15270.1"/>
    </source>
</evidence>
<protein>
    <submittedName>
        <fullName evidence="1">Uncharacterized protein</fullName>
    </submittedName>
</protein>
<evidence type="ECO:0000313" key="2">
    <source>
        <dbReference type="Proteomes" id="UP000051302"/>
    </source>
</evidence>
<dbReference type="InterPro" id="IPR008964">
    <property type="entry name" value="Invasin/intimin_cell_adhesion"/>
</dbReference>
<dbReference type="Gene3D" id="2.60.40.1080">
    <property type="match status" value="1"/>
</dbReference>
<name>A0A0R1WJW2_9LACO</name>
<keyword evidence="2" id="KW-1185">Reference proteome</keyword>
<dbReference type="PATRIC" id="fig|1423774.3.peg.1329"/>
<gene>
    <name evidence="1" type="ORF">FD31_GL001278</name>
</gene>
<dbReference type="EMBL" id="AZFV01000024">
    <property type="protein sequence ID" value="KRM15270.1"/>
    <property type="molecule type" value="Genomic_DNA"/>
</dbReference>
<dbReference type="Proteomes" id="UP000051302">
    <property type="component" value="Unassembled WGS sequence"/>
</dbReference>
<reference evidence="1 2" key="1">
    <citation type="journal article" date="2015" name="Genome Announc.">
        <title>Expanding the biotechnology potential of lactobacilli through comparative genomics of 213 strains and associated genera.</title>
        <authorList>
            <person name="Sun Z."/>
            <person name="Harris H.M."/>
            <person name="McCann A."/>
            <person name="Guo C."/>
            <person name="Argimon S."/>
            <person name="Zhang W."/>
            <person name="Yang X."/>
            <person name="Jeffery I.B."/>
            <person name="Cooney J.C."/>
            <person name="Kagawa T.F."/>
            <person name="Liu W."/>
            <person name="Song Y."/>
            <person name="Salvetti E."/>
            <person name="Wrobel A."/>
            <person name="Rasinkangas P."/>
            <person name="Parkhill J."/>
            <person name="Rea M.C."/>
            <person name="O'Sullivan O."/>
            <person name="Ritari J."/>
            <person name="Douillard F.P."/>
            <person name="Paul Ross R."/>
            <person name="Yang R."/>
            <person name="Briner A.E."/>
            <person name="Felis G.E."/>
            <person name="de Vos W.M."/>
            <person name="Barrangou R."/>
            <person name="Klaenhammer T.R."/>
            <person name="Caufield P.W."/>
            <person name="Cui Y."/>
            <person name="Zhang H."/>
            <person name="O'Toole P.W."/>
        </authorList>
    </citation>
    <scope>NUCLEOTIDE SEQUENCE [LARGE SCALE GENOMIC DNA]</scope>
    <source>
        <strain evidence="1 2">DSM 16982</strain>
    </source>
</reference>
<proteinExistence type="predicted"/>
<sequence>MNNSKTLYTDSGRSVLETLVTGKPHYTWYQSTDGLNWTDMKVDDINLTVTPSSEGTVYYQQKTKWPNLISPLIGGTTVYSKVAFVTTFPKAIDAKTLTVSAASDYLYSNQSTVNTTFVKGIPDPVNATGNIIWKSSDTSLATVNSHTGVVSANNSGKAGKVIITGTMVNSNGTAISGDVRIKIGGGLDDVKVDSGKTAEFKIQGHFDQKPTSVVWYKVSTDGGEKVIDNSGSNMSYTISQAAYVDNGSKYYAVMTIDNGNGTTSEIKTNQATLTVIRNTTPDVKITNMVFNHSHDDHNETNTVLNGVSKDNKLTYQLNISDENADSAVVSGVVGLKIPKTVEITANDVQLDGQSTVNVSEISDPDNDQGAILIINKLDFSKVKSHLLMINGTVGTSDNVLSHTSTVEFLGLDSKNNYILQMNGQTTMTLNFANKLLTLKAHDWQYPTINTNGRGQLLSRIKMTDNALDVSDNRVEKKAAKLYIIQKEPLKSSSTTLNSEIRYYQTDGNYMILDDKGTLVEETNNGESLKSISWIPKEGPLLHIDEGPIVPGNYSTKLEWSVVQSV</sequence>
<accession>A0A0R1WJW2</accession>
<dbReference type="SUPFAM" id="SSF49373">
    <property type="entry name" value="Invasin/intimin cell-adhesion fragments"/>
    <property type="match status" value="1"/>
</dbReference>
<dbReference type="AlphaFoldDB" id="A0A0R1WJW2"/>
<organism evidence="1 2">
    <name type="scientific">Companilactobacillus nantensis DSM 16982</name>
    <dbReference type="NCBI Taxonomy" id="1423774"/>
    <lineage>
        <taxon>Bacteria</taxon>
        <taxon>Bacillati</taxon>
        <taxon>Bacillota</taxon>
        <taxon>Bacilli</taxon>
        <taxon>Lactobacillales</taxon>
        <taxon>Lactobacillaceae</taxon>
        <taxon>Companilactobacillus</taxon>
    </lineage>
</organism>
<dbReference type="STRING" id="1423774.FD31_GL001278"/>
<comment type="caution">
    <text evidence="1">The sequence shown here is derived from an EMBL/GenBank/DDBJ whole genome shotgun (WGS) entry which is preliminary data.</text>
</comment>